<dbReference type="EMBL" id="NAJO01000020">
    <property type="protein sequence ID" value="OQO04817.1"/>
    <property type="molecule type" value="Genomic_DNA"/>
</dbReference>
<keyword evidence="2" id="KW-1185">Reference proteome</keyword>
<protein>
    <submittedName>
        <fullName evidence="1">Uncharacterized protein</fullName>
    </submittedName>
</protein>
<dbReference type="InParanoid" id="A0A1V8T077"/>
<evidence type="ECO:0000313" key="2">
    <source>
        <dbReference type="Proteomes" id="UP000192596"/>
    </source>
</evidence>
<reference evidence="2" key="1">
    <citation type="submission" date="2017-03" db="EMBL/GenBank/DDBJ databases">
        <title>Genomes of endolithic fungi from Antarctica.</title>
        <authorList>
            <person name="Coleine C."/>
            <person name="Masonjones S."/>
            <person name="Stajich J.E."/>
        </authorList>
    </citation>
    <scope>NUCLEOTIDE SEQUENCE [LARGE SCALE GENOMIC DNA]</scope>
    <source>
        <strain evidence="2">CCFEE 5527</strain>
    </source>
</reference>
<dbReference type="OrthoDB" id="4392610at2759"/>
<proteinExistence type="predicted"/>
<gene>
    <name evidence="1" type="ORF">B0A48_07834</name>
</gene>
<evidence type="ECO:0000313" key="1">
    <source>
        <dbReference type="EMBL" id="OQO04817.1"/>
    </source>
</evidence>
<name>A0A1V8T077_9PEZI</name>
<organism evidence="1 2">
    <name type="scientific">Cryoendolithus antarcticus</name>
    <dbReference type="NCBI Taxonomy" id="1507870"/>
    <lineage>
        <taxon>Eukaryota</taxon>
        <taxon>Fungi</taxon>
        <taxon>Dikarya</taxon>
        <taxon>Ascomycota</taxon>
        <taxon>Pezizomycotina</taxon>
        <taxon>Dothideomycetes</taxon>
        <taxon>Dothideomycetidae</taxon>
        <taxon>Cladosporiales</taxon>
        <taxon>Cladosporiaceae</taxon>
        <taxon>Cryoendolithus</taxon>
    </lineage>
</organism>
<dbReference type="STRING" id="1507870.A0A1V8T077"/>
<sequence length="124" mass="14179">MGAAPTTTILHAYRSLLRASLRAVHFSKPARYVALERLRSAFRTNDVSTYDALKLDRTLEFLQGAANVRGLEHKIVRNLMHVLHERKKLSRINTPKENLPFRKAAYKQFDDTIAKLNETMGLCV</sequence>
<accession>A0A1V8T077</accession>
<comment type="caution">
    <text evidence="1">The sequence shown here is derived from an EMBL/GenBank/DDBJ whole genome shotgun (WGS) entry which is preliminary data.</text>
</comment>
<dbReference type="AlphaFoldDB" id="A0A1V8T077"/>
<dbReference type="Proteomes" id="UP000192596">
    <property type="component" value="Unassembled WGS sequence"/>
</dbReference>